<gene>
    <name evidence="3" type="primary">LOC112904766</name>
</gene>
<reference evidence="3" key="1">
    <citation type="submission" date="2025-08" db="UniProtKB">
        <authorList>
            <consortium name="RefSeq"/>
        </authorList>
    </citation>
    <scope>IDENTIFICATION</scope>
    <source>
        <tissue evidence="3">Entire body</tissue>
    </source>
</reference>
<protein>
    <submittedName>
        <fullName evidence="3">Uncharacterized protein LOC112904766</fullName>
    </submittedName>
</protein>
<accession>A0A7F5R668</accession>
<feature type="chain" id="PRO_5028864302" evidence="1">
    <location>
        <begin position="26"/>
        <end position="568"/>
    </location>
</feature>
<dbReference type="OrthoDB" id="7694537at2759"/>
<dbReference type="InParanoid" id="A0A7F5R668"/>
<name>A0A7F5R668_AGRPL</name>
<sequence>MVKMLLTNCYIRLWIYLCSVFLVSAESILETNVEDPSFTSSGLTSVTLDHSDNLPQIMITKPYETILDNTDISQTMGPNSYDVSHLTSVVDGKTSTTAQQAFPSNSQFSFSTSEAPKEIKSATLTLSNKSQGIYSGPTFSQVLYVLTRRSPFDGFSYLLRSLQSYNLPPGLVDVQSYVMRLIRLNFLRVREILDYLQRYSHLQETDLAIMGLILLAETLPPKCELRANINELTSAVVLLKLLQQSPIERSPCVNRIVQVEKPVNCNCMPEMTYSIKTTKQTSVTVVKEALIKALTIPFVSEMEHAYNVTKSFIESSANVEILKSLTLDTTSNQQLLLRFYSIVKQTTTISVETKEEILRYTDYVLGRYAPVTPTPEIRFDYALLLEILPNPADTIEEQYITLLSTALKSEEVYLLLKQQGIENISDQKKQLIEVLKILQIKYSSVQVKEAAKYYLEYLEKLESLTLIGMKKIEKRFDLTGIFTDTLQLGSLPSSAKLAFKKIYKYIANMHGKEMENFNEWNEASTRAQFIQFLFNYFLAQDFVPSDVKTAITTLIPYIQTDGKGALPP</sequence>
<feature type="signal peptide" evidence="1">
    <location>
        <begin position="1"/>
        <end position="25"/>
    </location>
</feature>
<evidence type="ECO:0000313" key="2">
    <source>
        <dbReference type="Proteomes" id="UP000192223"/>
    </source>
</evidence>
<keyword evidence="1" id="KW-0732">Signal</keyword>
<dbReference type="KEGG" id="apln:112904766"/>
<dbReference type="Proteomes" id="UP000192223">
    <property type="component" value="Unplaced"/>
</dbReference>
<dbReference type="RefSeq" id="XP_025831458.1">
    <property type="nucleotide sequence ID" value="XM_025975673.1"/>
</dbReference>
<evidence type="ECO:0000313" key="3">
    <source>
        <dbReference type="RefSeq" id="XP_025831458.1"/>
    </source>
</evidence>
<dbReference type="AlphaFoldDB" id="A0A7F5R668"/>
<organism evidence="2 3">
    <name type="scientific">Agrilus planipennis</name>
    <name type="common">Emerald ash borer</name>
    <name type="synonym">Agrilus marcopoli</name>
    <dbReference type="NCBI Taxonomy" id="224129"/>
    <lineage>
        <taxon>Eukaryota</taxon>
        <taxon>Metazoa</taxon>
        <taxon>Ecdysozoa</taxon>
        <taxon>Arthropoda</taxon>
        <taxon>Hexapoda</taxon>
        <taxon>Insecta</taxon>
        <taxon>Pterygota</taxon>
        <taxon>Neoptera</taxon>
        <taxon>Endopterygota</taxon>
        <taxon>Coleoptera</taxon>
        <taxon>Polyphaga</taxon>
        <taxon>Elateriformia</taxon>
        <taxon>Buprestoidea</taxon>
        <taxon>Buprestidae</taxon>
        <taxon>Agrilinae</taxon>
        <taxon>Agrilus</taxon>
    </lineage>
</organism>
<proteinExistence type="predicted"/>
<evidence type="ECO:0000256" key="1">
    <source>
        <dbReference type="SAM" id="SignalP"/>
    </source>
</evidence>
<dbReference type="GeneID" id="112904766"/>
<keyword evidence="2" id="KW-1185">Reference proteome</keyword>